<dbReference type="InterPro" id="IPR001792">
    <property type="entry name" value="Acylphosphatase-like_dom"/>
</dbReference>
<gene>
    <name evidence="8" type="ORF">B4U79_11208</name>
</gene>
<dbReference type="GO" id="GO:0003998">
    <property type="term" value="F:acylphosphatase activity"/>
    <property type="evidence" value="ECO:0007669"/>
    <property type="project" value="UniProtKB-EC"/>
</dbReference>
<dbReference type="InterPro" id="IPR020456">
    <property type="entry name" value="Acylphosphatase"/>
</dbReference>
<protein>
    <recommendedName>
        <fullName evidence="2">acylphosphatase</fullName>
        <ecNumber evidence="2">3.6.1.7</ecNumber>
    </recommendedName>
</protein>
<dbReference type="Gene3D" id="3.30.70.100">
    <property type="match status" value="1"/>
</dbReference>
<dbReference type="EMBL" id="NCKU01001133">
    <property type="protein sequence ID" value="RWS13020.1"/>
    <property type="molecule type" value="Genomic_DNA"/>
</dbReference>
<dbReference type="InterPro" id="IPR017968">
    <property type="entry name" value="Acylphosphatase_CS"/>
</dbReference>
<dbReference type="Proteomes" id="UP000285301">
    <property type="component" value="Unassembled WGS sequence"/>
</dbReference>
<name>A0A443RCP6_9ACAR</name>
<evidence type="ECO:0000256" key="3">
    <source>
        <dbReference type="ARBA" id="ARBA00022801"/>
    </source>
</evidence>
<evidence type="ECO:0000313" key="9">
    <source>
        <dbReference type="Proteomes" id="UP000285301"/>
    </source>
</evidence>
<keyword evidence="3" id="KW-0378">Hydrolase</keyword>
<sequence>YTKERSEKLGLKGWCMNTRQGTVVGTIQGEASQIDEMKHWLSEIGSPHSRIEKCVFKNEKEISKLEFGDFSIRQ</sequence>
<dbReference type="STRING" id="1965070.A0A443RCP6"/>
<evidence type="ECO:0000256" key="4">
    <source>
        <dbReference type="ARBA" id="ARBA00047645"/>
    </source>
</evidence>
<evidence type="ECO:0000259" key="7">
    <source>
        <dbReference type="PROSITE" id="PS51160"/>
    </source>
</evidence>
<organism evidence="8 9">
    <name type="scientific">Dinothrombium tinctorium</name>
    <dbReference type="NCBI Taxonomy" id="1965070"/>
    <lineage>
        <taxon>Eukaryota</taxon>
        <taxon>Metazoa</taxon>
        <taxon>Ecdysozoa</taxon>
        <taxon>Arthropoda</taxon>
        <taxon>Chelicerata</taxon>
        <taxon>Arachnida</taxon>
        <taxon>Acari</taxon>
        <taxon>Acariformes</taxon>
        <taxon>Trombidiformes</taxon>
        <taxon>Prostigmata</taxon>
        <taxon>Anystina</taxon>
        <taxon>Parasitengona</taxon>
        <taxon>Trombidioidea</taxon>
        <taxon>Trombidiidae</taxon>
        <taxon>Dinothrombium</taxon>
    </lineage>
</organism>
<evidence type="ECO:0000256" key="2">
    <source>
        <dbReference type="ARBA" id="ARBA00012150"/>
    </source>
</evidence>
<dbReference type="SUPFAM" id="SSF54975">
    <property type="entry name" value="Acylphosphatase/BLUF domain-like"/>
    <property type="match status" value="1"/>
</dbReference>
<accession>A0A443RCP6</accession>
<feature type="domain" description="Acylphosphatase-like" evidence="7">
    <location>
        <begin position="1"/>
        <end position="74"/>
    </location>
</feature>
<feature type="non-terminal residue" evidence="8">
    <location>
        <position position="1"/>
    </location>
</feature>
<proteinExistence type="inferred from homology"/>
<comment type="catalytic activity">
    <reaction evidence="4">
        <text>an acyl phosphate + H2O = a carboxylate + phosphate + H(+)</text>
        <dbReference type="Rhea" id="RHEA:14965"/>
        <dbReference type="ChEBI" id="CHEBI:15377"/>
        <dbReference type="ChEBI" id="CHEBI:15378"/>
        <dbReference type="ChEBI" id="CHEBI:29067"/>
        <dbReference type="ChEBI" id="CHEBI:43474"/>
        <dbReference type="ChEBI" id="CHEBI:59918"/>
        <dbReference type="EC" id="3.6.1.7"/>
    </reaction>
</comment>
<dbReference type="PRINTS" id="PR00112">
    <property type="entry name" value="ACYLPHPHTASE"/>
</dbReference>
<comment type="similarity">
    <text evidence="1 6">Belongs to the acylphosphatase family.</text>
</comment>
<dbReference type="EC" id="3.6.1.7" evidence="2"/>
<evidence type="ECO:0000256" key="1">
    <source>
        <dbReference type="ARBA" id="ARBA00005614"/>
    </source>
</evidence>
<dbReference type="PROSITE" id="PS51160">
    <property type="entry name" value="ACYLPHOSPHATASE_3"/>
    <property type="match status" value="1"/>
</dbReference>
<dbReference type="InterPro" id="IPR036046">
    <property type="entry name" value="Acylphosphatase-like_dom_sf"/>
</dbReference>
<reference evidence="8 9" key="1">
    <citation type="journal article" date="2018" name="Gigascience">
        <title>Genomes of trombidid mites reveal novel predicted allergens and laterally-transferred genes associated with secondary metabolism.</title>
        <authorList>
            <person name="Dong X."/>
            <person name="Chaisiri K."/>
            <person name="Xia D."/>
            <person name="Armstrong S.D."/>
            <person name="Fang Y."/>
            <person name="Donnelly M.J."/>
            <person name="Kadowaki T."/>
            <person name="McGarry J.W."/>
            <person name="Darby A.C."/>
            <person name="Makepeace B.L."/>
        </authorList>
    </citation>
    <scope>NUCLEOTIDE SEQUENCE [LARGE SCALE GENOMIC DNA]</scope>
    <source>
        <strain evidence="8">UoL-WK</strain>
    </source>
</reference>
<evidence type="ECO:0000256" key="6">
    <source>
        <dbReference type="RuleBase" id="RU004168"/>
    </source>
</evidence>
<dbReference type="PANTHER" id="PTHR10029:SF3">
    <property type="entry name" value="ACYLPHOSPHATASE-RELATED"/>
    <property type="match status" value="1"/>
</dbReference>
<evidence type="ECO:0000313" key="8">
    <source>
        <dbReference type="EMBL" id="RWS13020.1"/>
    </source>
</evidence>
<evidence type="ECO:0000256" key="5">
    <source>
        <dbReference type="PROSITE-ProRule" id="PRU00520"/>
    </source>
</evidence>
<dbReference type="Pfam" id="PF00708">
    <property type="entry name" value="Acylphosphatase"/>
    <property type="match status" value="1"/>
</dbReference>
<dbReference type="PROSITE" id="PS00151">
    <property type="entry name" value="ACYLPHOSPHATASE_2"/>
    <property type="match status" value="1"/>
</dbReference>
<dbReference type="PANTHER" id="PTHR10029">
    <property type="entry name" value="ACYLPHOSPHATASE"/>
    <property type="match status" value="1"/>
</dbReference>
<keyword evidence="9" id="KW-1185">Reference proteome</keyword>
<dbReference type="OrthoDB" id="7961613at2759"/>
<comment type="caution">
    <text evidence="5">Lacks conserved residue(s) required for the propagation of feature annotation.</text>
</comment>
<comment type="caution">
    <text evidence="8">The sequence shown here is derived from an EMBL/GenBank/DDBJ whole genome shotgun (WGS) entry which is preliminary data.</text>
</comment>
<dbReference type="AlphaFoldDB" id="A0A443RCP6"/>